<comment type="caution">
    <text evidence="4">The sequence shown here is derived from an EMBL/GenBank/DDBJ whole genome shotgun (WGS) entry which is preliminary data.</text>
</comment>
<dbReference type="OrthoDB" id="2467436at2"/>
<name>A0A3M8DCV4_9BACL</name>
<dbReference type="CDD" id="cd01043">
    <property type="entry name" value="DPS"/>
    <property type="match status" value="1"/>
</dbReference>
<dbReference type="InterPro" id="IPR008331">
    <property type="entry name" value="Ferritin_DPS_dom"/>
</dbReference>
<dbReference type="PROSITE" id="PS00818">
    <property type="entry name" value="DPS_1"/>
    <property type="match status" value="1"/>
</dbReference>
<evidence type="ECO:0000256" key="1">
    <source>
        <dbReference type="ARBA" id="ARBA00009497"/>
    </source>
</evidence>
<organism evidence="4 5">
    <name type="scientific">Brevibacillus fluminis</name>
    <dbReference type="NCBI Taxonomy" id="511487"/>
    <lineage>
        <taxon>Bacteria</taxon>
        <taxon>Bacillati</taxon>
        <taxon>Bacillota</taxon>
        <taxon>Bacilli</taxon>
        <taxon>Bacillales</taxon>
        <taxon>Paenibacillaceae</taxon>
        <taxon>Brevibacillus</taxon>
    </lineage>
</organism>
<gene>
    <name evidence="4" type="ORF">EDM56_19170</name>
</gene>
<evidence type="ECO:0000256" key="2">
    <source>
        <dbReference type="RuleBase" id="RU003875"/>
    </source>
</evidence>
<proteinExistence type="inferred from homology"/>
<dbReference type="InterPro" id="IPR012347">
    <property type="entry name" value="Ferritin-like"/>
</dbReference>
<feature type="domain" description="Ferritin/DPS" evidence="3">
    <location>
        <begin position="33"/>
        <end position="172"/>
    </location>
</feature>
<dbReference type="NCBIfam" id="NF041388">
    <property type="entry name" value="DNAstvprot_Halo"/>
    <property type="match status" value="1"/>
</dbReference>
<dbReference type="PANTHER" id="PTHR42932:SF1">
    <property type="entry name" value="GENERAL STRESS PROTEIN 20U"/>
    <property type="match status" value="1"/>
</dbReference>
<keyword evidence="5" id="KW-1185">Reference proteome</keyword>
<dbReference type="Proteomes" id="UP000271031">
    <property type="component" value="Unassembled WGS sequence"/>
</dbReference>
<reference evidence="4 5" key="1">
    <citation type="submission" date="2018-10" db="EMBL/GenBank/DDBJ databases">
        <title>Phylogenomics of Brevibacillus.</title>
        <authorList>
            <person name="Dunlap C."/>
        </authorList>
    </citation>
    <scope>NUCLEOTIDE SEQUENCE [LARGE SCALE GENOMIC DNA]</scope>
    <source>
        <strain evidence="4 5">JCM 15716</strain>
    </source>
</reference>
<protein>
    <submittedName>
        <fullName evidence="4">DNA starvation/stationary phase protection protein</fullName>
    </submittedName>
</protein>
<evidence type="ECO:0000259" key="3">
    <source>
        <dbReference type="Pfam" id="PF00210"/>
    </source>
</evidence>
<dbReference type="GO" id="GO:0016722">
    <property type="term" value="F:oxidoreductase activity, acting on metal ions"/>
    <property type="evidence" value="ECO:0007669"/>
    <property type="project" value="InterPro"/>
</dbReference>
<dbReference type="GO" id="GO:0008199">
    <property type="term" value="F:ferric iron binding"/>
    <property type="evidence" value="ECO:0007669"/>
    <property type="project" value="InterPro"/>
</dbReference>
<evidence type="ECO:0000313" key="5">
    <source>
        <dbReference type="Proteomes" id="UP000271031"/>
    </source>
</evidence>
<dbReference type="PIRSF" id="PIRSF005900">
    <property type="entry name" value="Dps"/>
    <property type="match status" value="1"/>
</dbReference>
<dbReference type="Pfam" id="PF00210">
    <property type="entry name" value="Ferritin"/>
    <property type="match status" value="1"/>
</dbReference>
<sequence length="179" mass="20830">MRTVHKPMLLHKLGEIKENPVRMEPMYAKQVSDALNVLLASVYTLFHQVKKHHWVVEGPDFRDLHLLLDELAAHLLVHGDQLAERVTVLAAYPISTPRKQQEMALFPVEEEGMFDLRTMLINDMRAYQEIIVRYRDVIRLAMQVGDFGSEQMLKEQLQLLEFDVHHIEHVLGEDTLTLN</sequence>
<dbReference type="AlphaFoldDB" id="A0A3M8DCV4"/>
<dbReference type="PANTHER" id="PTHR42932">
    <property type="entry name" value="GENERAL STRESS PROTEIN 20U"/>
    <property type="match status" value="1"/>
</dbReference>
<dbReference type="InterPro" id="IPR009078">
    <property type="entry name" value="Ferritin-like_SF"/>
</dbReference>
<dbReference type="EMBL" id="RHHQ01000015">
    <property type="protein sequence ID" value="RNB85037.1"/>
    <property type="molecule type" value="Genomic_DNA"/>
</dbReference>
<dbReference type="SUPFAM" id="SSF47240">
    <property type="entry name" value="Ferritin-like"/>
    <property type="match status" value="1"/>
</dbReference>
<dbReference type="PRINTS" id="PR01346">
    <property type="entry name" value="HELNAPAPROT"/>
</dbReference>
<dbReference type="InterPro" id="IPR002177">
    <property type="entry name" value="DPS_DNA-bd"/>
</dbReference>
<accession>A0A3M8DCV4</accession>
<evidence type="ECO:0000313" key="4">
    <source>
        <dbReference type="EMBL" id="RNB85037.1"/>
    </source>
</evidence>
<dbReference type="InterPro" id="IPR023188">
    <property type="entry name" value="DPS_DNA-bd_CS"/>
</dbReference>
<dbReference type="InterPro" id="IPR054862">
    <property type="entry name" value="DNA_prot_starvation"/>
</dbReference>
<dbReference type="RefSeq" id="WP_122919522.1">
    <property type="nucleotide sequence ID" value="NZ_RHHQ01000015.1"/>
</dbReference>
<comment type="similarity">
    <text evidence="1 2">Belongs to the Dps family.</text>
</comment>
<dbReference type="Gene3D" id="1.20.1260.10">
    <property type="match status" value="1"/>
</dbReference>